<protein>
    <submittedName>
        <fullName evidence="1">NAD(P)-binding protein</fullName>
    </submittedName>
</protein>
<comment type="caution">
    <text evidence="1">The sequence shown here is derived from an EMBL/GenBank/DDBJ whole genome shotgun (WGS) entry which is preliminary data.</text>
</comment>
<dbReference type="Proteomes" id="UP000790377">
    <property type="component" value="Unassembled WGS sequence"/>
</dbReference>
<gene>
    <name evidence="1" type="ORF">BJ138DRAFT_1144864</name>
</gene>
<evidence type="ECO:0000313" key="2">
    <source>
        <dbReference type="Proteomes" id="UP000790377"/>
    </source>
</evidence>
<name>A0ACB8ALC6_9AGAM</name>
<evidence type="ECO:0000313" key="1">
    <source>
        <dbReference type="EMBL" id="KAH7913964.1"/>
    </source>
</evidence>
<accession>A0ACB8ALC6</accession>
<proteinExistence type="predicted"/>
<dbReference type="EMBL" id="MU267621">
    <property type="protein sequence ID" value="KAH7913964.1"/>
    <property type="molecule type" value="Genomic_DNA"/>
</dbReference>
<organism evidence="1 2">
    <name type="scientific">Hygrophoropsis aurantiaca</name>
    <dbReference type="NCBI Taxonomy" id="72124"/>
    <lineage>
        <taxon>Eukaryota</taxon>
        <taxon>Fungi</taxon>
        <taxon>Dikarya</taxon>
        <taxon>Basidiomycota</taxon>
        <taxon>Agaricomycotina</taxon>
        <taxon>Agaricomycetes</taxon>
        <taxon>Agaricomycetidae</taxon>
        <taxon>Boletales</taxon>
        <taxon>Coniophorineae</taxon>
        <taxon>Hygrophoropsidaceae</taxon>
        <taxon>Hygrophoropsis</taxon>
    </lineage>
</organism>
<reference evidence="1" key="1">
    <citation type="journal article" date="2021" name="New Phytol.">
        <title>Evolutionary innovations through gain and loss of genes in the ectomycorrhizal Boletales.</title>
        <authorList>
            <person name="Wu G."/>
            <person name="Miyauchi S."/>
            <person name="Morin E."/>
            <person name="Kuo A."/>
            <person name="Drula E."/>
            <person name="Varga T."/>
            <person name="Kohler A."/>
            <person name="Feng B."/>
            <person name="Cao Y."/>
            <person name="Lipzen A."/>
            <person name="Daum C."/>
            <person name="Hundley H."/>
            <person name="Pangilinan J."/>
            <person name="Johnson J."/>
            <person name="Barry K."/>
            <person name="LaButti K."/>
            <person name="Ng V."/>
            <person name="Ahrendt S."/>
            <person name="Min B."/>
            <person name="Choi I.G."/>
            <person name="Park H."/>
            <person name="Plett J.M."/>
            <person name="Magnuson J."/>
            <person name="Spatafora J.W."/>
            <person name="Nagy L.G."/>
            <person name="Henrissat B."/>
            <person name="Grigoriev I.V."/>
            <person name="Yang Z.L."/>
            <person name="Xu J."/>
            <person name="Martin F.M."/>
        </authorList>
    </citation>
    <scope>NUCLEOTIDE SEQUENCE</scope>
    <source>
        <strain evidence="1">ATCC 28755</strain>
    </source>
</reference>
<sequence>MANEATHSSIDPANLFTVEDQVAVVTGGGTGIGLMIATTLEGNGATVYIVGRRLDVLEKAALENNRYGKIIPLQGDITSRESLLSMVETVKARHGYIDLLVNNAGIARNLLPPRLPSPLDEYESSSNSPPSIKAFQNVLWDTGSPGGFAETFETNTTAIYYTTVAFLELLHHGNIRRGHLPPLVSSTKSASQHQQSSGEKEPSSSQSSASSTPSAAYHSLPPTPPSPSSPLSPDPVATLPPPSPPRPYFYLPPIPRPTSHVITISSSGSFRVDARVLSVSYTLAKSACTHLGKLLANLLSDWGIRSNVLAPGVWPSEMTSTQHLTPALLARSVPLGRAGTLSDMAGPILFLAGPSGAYVNGAVWLVDGGRVGSVASSY</sequence>
<keyword evidence="2" id="KW-1185">Reference proteome</keyword>